<dbReference type="GO" id="GO:0016491">
    <property type="term" value="F:oxidoreductase activity"/>
    <property type="evidence" value="ECO:0007669"/>
    <property type="project" value="UniProtKB-KW"/>
</dbReference>
<dbReference type="PANTHER" id="PTHR43742">
    <property type="entry name" value="TRIMETHYLAMINE-N-OXIDE REDUCTASE"/>
    <property type="match status" value="1"/>
</dbReference>
<evidence type="ECO:0000256" key="2">
    <source>
        <dbReference type="ARBA" id="ARBA00010312"/>
    </source>
</evidence>
<dbReference type="InterPro" id="IPR006657">
    <property type="entry name" value="MoPterin_dinucl-bd_dom"/>
</dbReference>
<keyword evidence="3" id="KW-0500">Molybdenum</keyword>
<dbReference type="InterPro" id="IPR009010">
    <property type="entry name" value="Asp_de-COase-like_dom_sf"/>
</dbReference>
<dbReference type="PROSITE" id="PS00490">
    <property type="entry name" value="MOLYBDOPTERIN_PROK_2"/>
    <property type="match status" value="1"/>
</dbReference>
<dbReference type="GO" id="GO:0046872">
    <property type="term" value="F:metal ion binding"/>
    <property type="evidence" value="ECO:0007669"/>
    <property type="project" value="UniProtKB-KW"/>
</dbReference>
<proteinExistence type="inferred from homology"/>
<dbReference type="GO" id="GO:0051536">
    <property type="term" value="F:iron-sulfur cluster binding"/>
    <property type="evidence" value="ECO:0007669"/>
    <property type="project" value="UniProtKB-KW"/>
</dbReference>
<dbReference type="Gene3D" id="3.30.2070.10">
    <property type="entry name" value="Formate dehydrogenase/DMSO reductase"/>
    <property type="match status" value="1"/>
</dbReference>
<dbReference type="InterPro" id="IPR006656">
    <property type="entry name" value="Mopterin_OxRdtase"/>
</dbReference>
<dbReference type="Pfam" id="PF01568">
    <property type="entry name" value="Molydop_binding"/>
    <property type="match status" value="1"/>
</dbReference>
<name>C7N5H8_SLAHD</name>
<dbReference type="Proteomes" id="UP000002026">
    <property type="component" value="Chromosome"/>
</dbReference>
<comment type="similarity">
    <text evidence="2">Belongs to the prokaryotic molybdopterin-containing oxidoreductase family.</text>
</comment>
<keyword evidence="7" id="KW-0411">Iron-sulfur</keyword>
<dbReference type="AlphaFoldDB" id="C7N5H8"/>
<dbReference type="RefSeq" id="WP_012798266.1">
    <property type="nucleotide sequence ID" value="NC_013165.1"/>
</dbReference>
<dbReference type="SUPFAM" id="SSF50692">
    <property type="entry name" value="ADC-like"/>
    <property type="match status" value="1"/>
</dbReference>
<feature type="domain" description="Molybdopterin dinucleotide-binding" evidence="10">
    <location>
        <begin position="744"/>
        <end position="824"/>
    </location>
</feature>
<feature type="compositionally biased region" description="Basic and acidic residues" evidence="8">
    <location>
        <begin position="1"/>
        <end position="10"/>
    </location>
</feature>
<comment type="cofactor">
    <cofactor evidence="1">
        <name>Mo-bis(molybdopterin guanine dinucleotide)</name>
        <dbReference type="ChEBI" id="CHEBI:60539"/>
    </cofactor>
</comment>
<evidence type="ECO:0000256" key="8">
    <source>
        <dbReference type="SAM" id="MobiDB-lite"/>
    </source>
</evidence>
<evidence type="ECO:0000256" key="5">
    <source>
        <dbReference type="ARBA" id="ARBA00023002"/>
    </source>
</evidence>
<dbReference type="PANTHER" id="PTHR43742:SF6">
    <property type="entry name" value="OXIDOREDUCTASE YYAE-RELATED"/>
    <property type="match status" value="1"/>
</dbReference>
<dbReference type="eggNOG" id="COG0243">
    <property type="taxonomic scope" value="Bacteria"/>
</dbReference>
<sequence length="864" mass="94034">MSSMDERLKMSENAAATDDAPTMSRRTFAAAAGVTALSAALAGCASDEKPNESEGEEVEPGDGTGPKDSVAAAQKEELEKFVVTSGYNCCYCTIQGYKRDGQIVYIEPGELPEDPARNHACQRCMSWSRHATDENARVMYPMKRKEGTERGAGEWERISWDEALDLVGDKLNAVLAKDPKAASFYIFTGNMNTLSWFAPARMAHCLGTTTWSMEGIMGDHATSIGYTMVTGNPDPGHDALDYMNSNMMLFFGCNMADNIAPSIRFAARAKEAGAKFIVVDPRVSSTASIADEWIPINPGTDTAMILAMMNVIIANDLHDKTWLANYSCAPLLVSDEDGSYIHNADGAYLAWDTAKNAAVVAEPSFGEDDNTSGPESTLALTGSFVVDGVACHPTMDDLVAEVQNWTPERASEITGVPAERIESLAIEYANAKPAAIQTCTGSSRYYYGYEICRAAATLAGLCGYTGRAGGGASRNNGGNPIDGTTVDFTGAGAALTNDAEWFTVGDGESFGAYVGAILSPYSVDPEGFKAARVFKSSEMYDAAITHNPVPIDFLYIATSNYINQSPDAHKVIDEVFPAIDFIVTADPFMTWTAQYSDVVLPVATWLETWDLSTQGAYLRVNKPVIDRIGEAMSDTEIMTMLSKRVGCEDAWDKTDEEWVRLQIDSGSPALEGYTVDDMIEAGVVARKDGVFGKATYPLGDKVFATPTGRLEFYTEVLVPYGAKVPTYLRGDDNPENKYADKYPLNFIQYHDRRQVHTQHSGSELLNLLESEPHLYMNPEDAGARGIAHDDMVRLFNDRGSCTLKAFVTPGIVKGTVAIPQGWEPKDFAEGHYQFLTHYEKNAVEEVLSMTNAAFYDVRAEVEKA</sequence>
<dbReference type="InterPro" id="IPR050612">
    <property type="entry name" value="Prok_Mopterin_Oxidored"/>
</dbReference>
<feature type="region of interest" description="Disordered" evidence="8">
    <location>
        <begin position="43"/>
        <end position="70"/>
    </location>
</feature>
<evidence type="ECO:0000313" key="11">
    <source>
        <dbReference type="EMBL" id="ACV22163.1"/>
    </source>
</evidence>
<dbReference type="Gene3D" id="3.40.228.10">
    <property type="entry name" value="Dimethylsulfoxide Reductase, domain 2"/>
    <property type="match status" value="1"/>
</dbReference>
<evidence type="ECO:0000256" key="7">
    <source>
        <dbReference type="ARBA" id="ARBA00023014"/>
    </source>
</evidence>
<accession>C7N5H8</accession>
<reference evidence="11 12" key="1">
    <citation type="journal article" date="2009" name="Stand. Genomic Sci.">
        <title>Complete genome sequence of Slackia heliotrinireducens type strain (RHS 1).</title>
        <authorList>
            <person name="Pukall R."/>
            <person name="Lapidus A."/>
            <person name="Nolan M."/>
            <person name="Copeland A."/>
            <person name="Glavina Del Rio T."/>
            <person name="Lucas S."/>
            <person name="Chen F."/>
            <person name="Tice H."/>
            <person name="Cheng J.F."/>
            <person name="Chertkov O."/>
            <person name="Bruce D."/>
            <person name="Goodwin L."/>
            <person name="Kuske C."/>
            <person name="Brettin T."/>
            <person name="Detter J.C."/>
            <person name="Han C."/>
            <person name="Pitluck S."/>
            <person name="Pati A."/>
            <person name="Mavrommatis K."/>
            <person name="Ivanova N."/>
            <person name="Ovchinnikova G."/>
            <person name="Chen A."/>
            <person name="Palaniappan K."/>
            <person name="Schneider S."/>
            <person name="Rohde M."/>
            <person name="Chain P."/>
            <person name="D'haeseleer P."/>
            <person name="Goker M."/>
            <person name="Bristow J."/>
            <person name="Eisen J.A."/>
            <person name="Markowitz V."/>
            <person name="Kyrpides N.C."/>
            <person name="Klenk H.P."/>
            <person name="Hugenholtz P."/>
        </authorList>
    </citation>
    <scope>NUCLEOTIDE SEQUENCE [LARGE SCALE GENOMIC DNA]</scope>
    <source>
        <strain evidence="12">ATCC 29202 / DSM 20476 / NCTC 11029 / RHS 1</strain>
    </source>
</reference>
<keyword evidence="5" id="KW-0560">Oxidoreductase</keyword>
<dbReference type="SUPFAM" id="SSF53706">
    <property type="entry name" value="Formate dehydrogenase/DMSO reductase, domains 1-3"/>
    <property type="match status" value="1"/>
</dbReference>
<dbReference type="KEGG" id="shi:Shel_11280"/>
<dbReference type="GO" id="GO:0043546">
    <property type="term" value="F:molybdopterin cofactor binding"/>
    <property type="evidence" value="ECO:0007669"/>
    <property type="project" value="InterPro"/>
</dbReference>
<organism evidence="11 12">
    <name type="scientific">Slackia heliotrinireducens (strain ATCC 29202 / DSM 20476 / NCTC 11029 / RHS 1)</name>
    <name type="common">Peptococcus heliotrinreducens</name>
    <dbReference type="NCBI Taxonomy" id="471855"/>
    <lineage>
        <taxon>Bacteria</taxon>
        <taxon>Bacillati</taxon>
        <taxon>Actinomycetota</taxon>
        <taxon>Coriobacteriia</taxon>
        <taxon>Eggerthellales</taxon>
        <taxon>Eggerthellaceae</taxon>
        <taxon>Slackia</taxon>
    </lineage>
</organism>
<evidence type="ECO:0000256" key="6">
    <source>
        <dbReference type="ARBA" id="ARBA00023004"/>
    </source>
</evidence>
<evidence type="ECO:0000256" key="1">
    <source>
        <dbReference type="ARBA" id="ARBA00001942"/>
    </source>
</evidence>
<evidence type="ECO:0000259" key="10">
    <source>
        <dbReference type="Pfam" id="PF01568"/>
    </source>
</evidence>
<feature type="region of interest" description="Disordered" evidence="8">
    <location>
        <begin position="1"/>
        <end position="23"/>
    </location>
</feature>
<dbReference type="Gene3D" id="2.40.40.20">
    <property type="match status" value="1"/>
</dbReference>
<dbReference type="HOGENOM" id="CLU_000422_13_3_11"/>
<dbReference type="STRING" id="471855.Shel_11280"/>
<feature type="domain" description="Molybdopterin oxidoreductase" evidence="9">
    <location>
        <begin position="137"/>
        <end position="644"/>
    </location>
</feature>
<dbReference type="PROSITE" id="PS00932">
    <property type="entry name" value="MOLYBDOPTERIN_PROK_3"/>
    <property type="match status" value="1"/>
</dbReference>
<keyword evidence="6" id="KW-0408">Iron</keyword>
<evidence type="ECO:0000256" key="3">
    <source>
        <dbReference type="ARBA" id="ARBA00022505"/>
    </source>
</evidence>
<dbReference type="Gene3D" id="3.40.50.740">
    <property type="match status" value="1"/>
</dbReference>
<evidence type="ECO:0000313" key="12">
    <source>
        <dbReference type="Proteomes" id="UP000002026"/>
    </source>
</evidence>
<evidence type="ECO:0000259" key="9">
    <source>
        <dbReference type="Pfam" id="PF00384"/>
    </source>
</evidence>
<dbReference type="Pfam" id="PF00384">
    <property type="entry name" value="Molybdopterin"/>
    <property type="match status" value="1"/>
</dbReference>
<protein>
    <submittedName>
        <fullName evidence="11">Anaerobic dehydrogenase, typically selenocysteine-containing</fullName>
    </submittedName>
</protein>
<gene>
    <name evidence="11" type="ordered locus">Shel_11280</name>
</gene>
<keyword evidence="12" id="KW-1185">Reference proteome</keyword>
<evidence type="ECO:0000256" key="4">
    <source>
        <dbReference type="ARBA" id="ARBA00022723"/>
    </source>
</evidence>
<keyword evidence="4" id="KW-0479">Metal-binding</keyword>
<dbReference type="InterPro" id="IPR006655">
    <property type="entry name" value="Mopterin_OxRdtase_prok_CS"/>
</dbReference>
<dbReference type="EMBL" id="CP001684">
    <property type="protein sequence ID" value="ACV22163.1"/>
    <property type="molecule type" value="Genomic_DNA"/>
</dbReference>
<dbReference type="Gene3D" id="3.40.50.12440">
    <property type="match status" value="1"/>
</dbReference>